<evidence type="ECO:0008006" key="4">
    <source>
        <dbReference type="Google" id="ProtNLM"/>
    </source>
</evidence>
<comment type="caution">
    <text evidence="2">The sequence shown here is derived from an EMBL/GenBank/DDBJ whole genome shotgun (WGS) entry which is preliminary data.</text>
</comment>
<evidence type="ECO:0000313" key="2">
    <source>
        <dbReference type="EMBL" id="CAH1193275.1"/>
    </source>
</evidence>
<reference evidence="2" key="1">
    <citation type="submission" date="2022-01" db="EMBL/GenBank/DDBJ databases">
        <authorList>
            <person name="Criscuolo A."/>
        </authorList>
    </citation>
    <scope>NUCLEOTIDE SEQUENCE</scope>
    <source>
        <strain evidence="2">CIP111893</strain>
    </source>
</reference>
<feature type="region of interest" description="Disordered" evidence="1">
    <location>
        <begin position="67"/>
        <end position="92"/>
    </location>
</feature>
<accession>A0ABM9BRR2</accession>
<proteinExistence type="predicted"/>
<dbReference type="RefSeq" id="WP_236338652.1">
    <property type="nucleotide sequence ID" value="NZ_CAKMMF010000002.1"/>
</dbReference>
<evidence type="ECO:0000313" key="3">
    <source>
        <dbReference type="Proteomes" id="UP000838686"/>
    </source>
</evidence>
<dbReference type="Proteomes" id="UP000838686">
    <property type="component" value="Unassembled WGS sequence"/>
</dbReference>
<name>A0ABM9BRR2_9BACL</name>
<keyword evidence="3" id="KW-1185">Reference proteome</keyword>
<gene>
    <name evidence="2" type="ORF">PAECIP111893_00422</name>
</gene>
<protein>
    <recommendedName>
        <fullName evidence="4">Phenylalanyl-tRNA synthetase subunit beta</fullName>
    </recommendedName>
</protein>
<organism evidence="2 3">
    <name type="scientific">Paenibacillus plantiphilus</name>
    <dbReference type="NCBI Taxonomy" id="2905650"/>
    <lineage>
        <taxon>Bacteria</taxon>
        <taxon>Bacillati</taxon>
        <taxon>Bacillota</taxon>
        <taxon>Bacilli</taxon>
        <taxon>Bacillales</taxon>
        <taxon>Paenibacillaceae</taxon>
        <taxon>Paenibacillus</taxon>
    </lineage>
</organism>
<sequence>MKKWIIALSILVVAGYFGYQYAYQYVTDRVMDEVVEQMIDSDEVDKLLADPEVQQLMADSLSAEDVQDAVEKSGIGGDTQAPDTPNTPSGKKLVVKNKDEAIKLILDKFSIGELKDLATNAKGMSKEEQEELLSRFTDEELESLKIIGLMEVEKRKN</sequence>
<dbReference type="EMBL" id="CAKMMF010000002">
    <property type="protein sequence ID" value="CAH1193275.1"/>
    <property type="molecule type" value="Genomic_DNA"/>
</dbReference>
<evidence type="ECO:0000256" key="1">
    <source>
        <dbReference type="SAM" id="MobiDB-lite"/>
    </source>
</evidence>